<proteinExistence type="predicted"/>
<evidence type="ECO:0000313" key="2">
    <source>
        <dbReference type="Proteomes" id="UP001596990"/>
    </source>
</evidence>
<comment type="caution">
    <text evidence="1">The sequence shown here is derived from an EMBL/GenBank/DDBJ whole genome shotgun (WGS) entry which is preliminary data.</text>
</comment>
<dbReference type="EMBL" id="JBHTKL010000001">
    <property type="protein sequence ID" value="MFD1017728.1"/>
    <property type="molecule type" value="Genomic_DNA"/>
</dbReference>
<organism evidence="1 2">
    <name type="scientific">Thalassobacillus hwangdonensis</name>
    <dbReference type="NCBI Taxonomy" id="546108"/>
    <lineage>
        <taxon>Bacteria</taxon>
        <taxon>Bacillati</taxon>
        <taxon>Bacillota</taxon>
        <taxon>Bacilli</taxon>
        <taxon>Bacillales</taxon>
        <taxon>Bacillaceae</taxon>
        <taxon>Thalassobacillus</taxon>
    </lineage>
</organism>
<accession>A0ABW3KY98</accession>
<name>A0ABW3KY98_9BACI</name>
<keyword evidence="2" id="KW-1185">Reference proteome</keyword>
<evidence type="ECO:0000313" key="1">
    <source>
        <dbReference type="EMBL" id="MFD1017728.1"/>
    </source>
</evidence>
<gene>
    <name evidence="1" type="ORF">ACFQ2J_00840</name>
</gene>
<dbReference type="RefSeq" id="WP_386055692.1">
    <property type="nucleotide sequence ID" value="NZ_JBHTKL010000001.1"/>
</dbReference>
<sequence>MDMCPVCNGFDQLMEVCEACGGEMVDYGRAVDYLDEYSPYLDLNLTVFVDGDMKSSIEETCVHYLQCAKCDAASLVALEDVQ</sequence>
<protein>
    <submittedName>
        <fullName evidence="1">Uncharacterized protein</fullName>
    </submittedName>
</protein>
<reference evidence="2" key="1">
    <citation type="journal article" date="2019" name="Int. J. Syst. Evol. Microbiol.">
        <title>The Global Catalogue of Microorganisms (GCM) 10K type strain sequencing project: providing services to taxonomists for standard genome sequencing and annotation.</title>
        <authorList>
            <consortium name="The Broad Institute Genomics Platform"/>
            <consortium name="The Broad Institute Genome Sequencing Center for Infectious Disease"/>
            <person name="Wu L."/>
            <person name="Ma J."/>
        </authorList>
    </citation>
    <scope>NUCLEOTIDE SEQUENCE [LARGE SCALE GENOMIC DNA]</scope>
    <source>
        <strain evidence="2">CCUG 56607</strain>
    </source>
</reference>
<dbReference type="Proteomes" id="UP001596990">
    <property type="component" value="Unassembled WGS sequence"/>
</dbReference>